<evidence type="ECO:0000256" key="1">
    <source>
        <dbReference type="SAM" id="MobiDB-lite"/>
    </source>
</evidence>
<protein>
    <submittedName>
        <fullName evidence="3">Uncharacterized protein</fullName>
    </submittedName>
</protein>
<evidence type="ECO:0000313" key="3">
    <source>
        <dbReference type="EMBL" id="QAY73013.1"/>
    </source>
</evidence>
<name>A0A4P6FDF4_9MICO</name>
<evidence type="ECO:0000313" key="4">
    <source>
        <dbReference type="Proteomes" id="UP000291259"/>
    </source>
</evidence>
<proteinExistence type="predicted"/>
<feature type="signal peptide" evidence="2">
    <location>
        <begin position="1"/>
        <end position="19"/>
    </location>
</feature>
<keyword evidence="4" id="KW-1185">Reference proteome</keyword>
<reference evidence="3 4" key="1">
    <citation type="submission" date="2019-01" db="EMBL/GenBank/DDBJ databases">
        <title>Genome sequencing of strain FW100M-8.</title>
        <authorList>
            <person name="Heo J."/>
            <person name="Kim S.-J."/>
            <person name="Kim J.-S."/>
            <person name="Hong S.-B."/>
            <person name="Kwon S.-W."/>
        </authorList>
    </citation>
    <scope>NUCLEOTIDE SEQUENCE [LARGE SCALE GENOMIC DNA]</scope>
    <source>
        <strain evidence="3 4">FW100M-8</strain>
    </source>
</reference>
<dbReference type="OrthoDB" id="5008122at2"/>
<dbReference type="Proteomes" id="UP000291259">
    <property type="component" value="Chromosome"/>
</dbReference>
<dbReference type="PROSITE" id="PS51257">
    <property type="entry name" value="PROKAR_LIPOPROTEIN"/>
    <property type="match status" value="1"/>
</dbReference>
<keyword evidence="2" id="KW-0732">Signal</keyword>
<dbReference type="AlphaFoldDB" id="A0A4P6FDF4"/>
<gene>
    <name evidence="3" type="ORF">ET445_06315</name>
</gene>
<accession>A0A4P6FDF4</accession>
<sequence>MNARLLAALPAVVAIGVLAGCGLTEGGDIGKAGAVVRLGSTSVCSAPDYIKERAPEGLCDDEIDADDVVDDDLSPLNPDPR</sequence>
<dbReference type="RefSeq" id="WP_129189852.1">
    <property type="nucleotide sequence ID" value="NZ_CP035491.1"/>
</dbReference>
<feature type="compositionally biased region" description="Acidic residues" evidence="1">
    <location>
        <begin position="61"/>
        <end position="73"/>
    </location>
</feature>
<dbReference type="EMBL" id="CP035491">
    <property type="protein sequence ID" value="QAY73013.1"/>
    <property type="molecule type" value="Genomic_DNA"/>
</dbReference>
<feature type="region of interest" description="Disordered" evidence="1">
    <location>
        <begin position="61"/>
        <end position="81"/>
    </location>
</feature>
<dbReference type="KEGG" id="agf:ET445_06315"/>
<organism evidence="3 4">
    <name type="scientific">Agromyces protaetiae</name>
    <dbReference type="NCBI Taxonomy" id="2509455"/>
    <lineage>
        <taxon>Bacteria</taxon>
        <taxon>Bacillati</taxon>
        <taxon>Actinomycetota</taxon>
        <taxon>Actinomycetes</taxon>
        <taxon>Micrococcales</taxon>
        <taxon>Microbacteriaceae</taxon>
        <taxon>Agromyces</taxon>
    </lineage>
</organism>
<evidence type="ECO:0000256" key="2">
    <source>
        <dbReference type="SAM" id="SignalP"/>
    </source>
</evidence>
<feature type="chain" id="PRO_5038525507" evidence="2">
    <location>
        <begin position="20"/>
        <end position="81"/>
    </location>
</feature>